<dbReference type="InterPro" id="IPR000719">
    <property type="entry name" value="Prot_kinase_dom"/>
</dbReference>
<dbReference type="GO" id="GO:0005524">
    <property type="term" value="F:ATP binding"/>
    <property type="evidence" value="ECO:0007669"/>
    <property type="project" value="InterPro"/>
</dbReference>
<dbReference type="EMBL" id="KZ987734">
    <property type="protein sequence ID" value="RKP15412.1"/>
    <property type="molecule type" value="Genomic_DNA"/>
</dbReference>
<sequence>MTSVAAIYLGHAVSDPSRTLVFKHQRTAKAVWTEMALQRALSSSPYTLPLLDRFTHPSGIFMVLPYCDQGDLFDEIIRVHADPSACSREDRAAWASSRLLTLLQAVAYMHGEGIFHRDLKPENILLYRSILLQSPSSAWGKAGGHPLISDFGIATRDPTASVRGFGSEFYMCPEALMDADSYRTCPLSTVPAAAADVWSLGVIALNLFTGRNPWAKADATTDAGYAAFLQDPWALMEMHGLSEAVGSLLIRMLCPDPRRRATISE</sequence>
<organism evidence="2 3">
    <name type="scientific">Piptocephalis cylindrospora</name>
    <dbReference type="NCBI Taxonomy" id="1907219"/>
    <lineage>
        <taxon>Eukaryota</taxon>
        <taxon>Fungi</taxon>
        <taxon>Fungi incertae sedis</taxon>
        <taxon>Zoopagomycota</taxon>
        <taxon>Zoopagomycotina</taxon>
        <taxon>Zoopagomycetes</taxon>
        <taxon>Zoopagales</taxon>
        <taxon>Piptocephalidaceae</taxon>
        <taxon>Piptocephalis</taxon>
    </lineage>
</organism>
<keyword evidence="2" id="KW-0418">Kinase</keyword>
<dbReference type="SMART" id="SM00220">
    <property type="entry name" value="S_TKc"/>
    <property type="match status" value="1"/>
</dbReference>
<dbReference type="PROSITE" id="PS00108">
    <property type="entry name" value="PROTEIN_KINASE_ST"/>
    <property type="match status" value="1"/>
</dbReference>
<dbReference type="InterPro" id="IPR011009">
    <property type="entry name" value="Kinase-like_dom_sf"/>
</dbReference>
<accession>A0A4P9Y9E0</accession>
<dbReference type="GO" id="GO:0005634">
    <property type="term" value="C:nucleus"/>
    <property type="evidence" value="ECO:0007669"/>
    <property type="project" value="TreeGrafter"/>
</dbReference>
<keyword evidence="3" id="KW-1185">Reference proteome</keyword>
<feature type="non-terminal residue" evidence="2">
    <location>
        <position position="265"/>
    </location>
</feature>
<dbReference type="Proteomes" id="UP000267251">
    <property type="component" value="Unassembled WGS sequence"/>
</dbReference>
<dbReference type="GO" id="GO:0004674">
    <property type="term" value="F:protein serine/threonine kinase activity"/>
    <property type="evidence" value="ECO:0007669"/>
    <property type="project" value="TreeGrafter"/>
</dbReference>
<keyword evidence="2" id="KW-0808">Transferase</keyword>
<dbReference type="Gene3D" id="1.10.510.10">
    <property type="entry name" value="Transferase(Phosphotransferase) domain 1"/>
    <property type="match status" value="1"/>
</dbReference>
<dbReference type="SUPFAM" id="SSF56112">
    <property type="entry name" value="Protein kinase-like (PK-like)"/>
    <property type="match status" value="1"/>
</dbReference>
<dbReference type="PROSITE" id="PS50011">
    <property type="entry name" value="PROTEIN_KINASE_DOM"/>
    <property type="match status" value="1"/>
</dbReference>
<name>A0A4P9Y9E0_9FUNG</name>
<dbReference type="AlphaFoldDB" id="A0A4P9Y9E0"/>
<feature type="domain" description="Protein kinase" evidence="1">
    <location>
        <begin position="1"/>
        <end position="265"/>
    </location>
</feature>
<dbReference type="OrthoDB" id="541276at2759"/>
<dbReference type="PANTHER" id="PTHR44167">
    <property type="entry name" value="OVARIAN-SPECIFIC SERINE/THREONINE-PROTEIN KINASE LOK-RELATED"/>
    <property type="match status" value="1"/>
</dbReference>
<dbReference type="Pfam" id="PF00069">
    <property type="entry name" value="Pkinase"/>
    <property type="match status" value="1"/>
</dbReference>
<evidence type="ECO:0000313" key="2">
    <source>
        <dbReference type="EMBL" id="RKP15412.1"/>
    </source>
</evidence>
<evidence type="ECO:0000259" key="1">
    <source>
        <dbReference type="PROSITE" id="PS50011"/>
    </source>
</evidence>
<dbReference type="PANTHER" id="PTHR44167:SF24">
    <property type="entry name" value="SERINE_THREONINE-PROTEIN KINASE CHK2"/>
    <property type="match status" value="1"/>
</dbReference>
<gene>
    <name evidence="2" type="ORF">BJ684DRAFT_7049</name>
</gene>
<protein>
    <submittedName>
        <fullName evidence="2">Kinase-like domain-containing protein</fullName>
    </submittedName>
</protein>
<proteinExistence type="predicted"/>
<dbReference type="InterPro" id="IPR008271">
    <property type="entry name" value="Ser/Thr_kinase_AS"/>
</dbReference>
<evidence type="ECO:0000313" key="3">
    <source>
        <dbReference type="Proteomes" id="UP000267251"/>
    </source>
</evidence>
<dbReference type="GO" id="GO:0044773">
    <property type="term" value="P:mitotic DNA damage checkpoint signaling"/>
    <property type="evidence" value="ECO:0007669"/>
    <property type="project" value="TreeGrafter"/>
</dbReference>
<reference evidence="3" key="1">
    <citation type="journal article" date="2018" name="Nat. Microbiol.">
        <title>Leveraging single-cell genomics to expand the fungal tree of life.</title>
        <authorList>
            <person name="Ahrendt S.R."/>
            <person name="Quandt C.A."/>
            <person name="Ciobanu D."/>
            <person name="Clum A."/>
            <person name="Salamov A."/>
            <person name="Andreopoulos B."/>
            <person name="Cheng J.F."/>
            <person name="Woyke T."/>
            <person name="Pelin A."/>
            <person name="Henrissat B."/>
            <person name="Reynolds N.K."/>
            <person name="Benny G.L."/>
            <person name="Smith M.E."/>
            <person name="James T.Y."/>
            <person name="Grigoriev I.V."/>
        </authorList>
    </citation>
    <scope>NUCLEOTIDE SEQUENCE [LARGE SCALE GENOMIC DNA]</scope>
</reference>